<reference evidence="1" key="1">
    <citation type="journal article" date="2019" name="Sci. Rep.">
        <title>Draft genome of Tanacetum cinerariifolium, the natural source of mosquito coil.</title>
        <authorList>
            <person name="Yamashiro T."/>
            <person name="Shiraishi A."/>
            <person name="Satake H."/>
            <person name="Nakayama K."/>
        </authorList>
    </citation>
    <scope>NUCLEOTIDE SEQUENCE</scope>
</reference>
<proteinExistence type="predicted"/>
<protein>
    <submittedName>
        <fullName evidence="1">Uncharacterized protein</fullName>
    </submittedName>
</protein>
<dbReference type="AlphaFoldDB" id="A0A699HP85"/>
<comment type="caution">
    <text evidence="1">The sequence shown here is derived from an EMBL/GenBank/DDBJ whole genome shotgun (WGS) entry which is preliminary data.</text>
</comment>
<accession>A0A699HP85</accession>
<name>A0A699HP85_TANCI</name>
<sequence>MLNKDNYVSWSSRILRYAKRKPNEKLLVNSILHGSYVRRMIVEPGDLNRTPLVTESTHEQTDDEFNEKEANQIEADDQVIQTILMGLPEDIYAVVDSCNTTQEI</sequence>
<organism evidence="1">
    <name type="scientific">Tanacetum cinerariifolium</name>
    <name type="common">Dalmatian daisy</name>
    <name type="synonym">Chrysanthemum cinerariifolium</name>
    <dbReference type="NCBI Taxonomy" id="118510"/>
    <lineage>
        <taxon>Eukaryota</taxon>
        <taxon>Viridiplantae</taxon>
        <taxon>Streptophyta</taxon>
        <taxon>Embryophyta</taxon>
        <taxon>Tracheophyta</taxon>
        <taxon>Spermatophyta</taxon>
        <taxon>Magnoliopsida</taxon>
        <taxon>eudicotyledons</taxon>
        <taxon>Gunneridae</taxon>
        <taxon>Pentapetalae</taxon>
        <taxon>asterids</taxon>
        <taxon>campanulids</taxon>
        <taxon>Asterales</taxon>
        <taxon>Asteraceae</taxon>
        <taxon>Asteroideae</taxon>
        <taxon>Anthemideae</taxon>
        <taxon>Anthemidinae</taxon>
        <taxon>Tanacetum</taxon>
    </lineage>
</organism>
<evidence type="ECO:0000313" key="1">
    <source>
        <dbReference type="EMBL" id="GEY56950.1"/>
    </source>
</evidence>
<gene>
    <name evidence="1" type="ORF">Tci_428924</name>
</gene>
<dbReference type="EMBL" id="BKCJ010189776">
    <property type="protein sequence ID" value="GEY56950.1"/>
    <property type="molecule type" value="Genomic_DNA"/>
</dbReference>